<dbReference type="EMBL" id="FAXC01000315">
    <property type="protein sequence ID" value="CUV09870.1"/>
    <property type="molecule type" value="Genomic_DNA"/>
</dbReference>
<organism evidence="3">
    <name type="scientific">hydrothermal vent metagenome</name>
    <dbReference type="NCBI Taxonomy" id="652676"/>
    <lineage>
        <taxon>unclassified sequences</taxon>
        <taxon>metagenomes</taxon>
        <taxon>ecological metagenomes</taxon>
    </lineage>
</organism>
<proteinExistence type="predicted"/>
<evidence type="ECO:0000313" key="3">
    <source>
        <dbReference type="EMBL" id="CUV10398.1"/>
    </source>
</evidence>
<gene>
    <name evidence="2" type="ORF">MGWOODY_Mmi1497</name>
    <name evidence="3" type="ORF">MGWOODY_Mmi1980</name>
</gene>
<accession>A0A160VHS4</accession>
<protein>
    <submittedName>
        <fullName evidence="3">Uncharacterized protein</fullName>
    </submittedName>
</protein>
<name>A0A160VHS4_9ZZZZ</name>
<dbReference type="EMBL" id="FAXC01000411">
    <property type="protein sequence ID" value="CUV10398.1"/>
    <property type="molecule type" value="Genomic_DNA"/>
</dbReference>
<reference evidence="3" key="1">
    <citation type="submission" date="2015-10" db="EMBL/GenBank/DDBJ databases">
        <authorList>
            <person name="Gilbert D.G."/>
        </authorList>
    </citation>
    <scope>NUCLEOTIDE SEQUENCE</scope>
</reference>
<feature type="region of interest" description="Disordered" evidence="1">
    <location>
        <begin position="1"/>
        <end position="28"/>
    </location>
</feature>
<evidence type="ECO:0000256" key="1">
    <source>
        <dbReference type="SAM" id="MobiDB-lite"/>
    </source>
</evidence>
<evidence type="ECO:0000313" key="2">
    <source>
        <dbReference type="EMBL" id="CUV09870.1"/>
    </source>
</evidence>
<sequence length="44" mass="4888">MSCLFHSLSNSFPRKLREKSGANSDVSNRTVSASNHIYFITDLG</sequence>
<dbReference type="AlphaFoldDB" id="A0A160VHS4"/>